<dbReference type="AlphaFoldDB" id="A0A0Q9WPZ0"/>
<feature type="compositionally biased region" description="Basic and acidic residues" evidence="1">
    <location>
        <begin position="340"/>
        <end position="354"/>
    </location>
</feature>
<organism evidence="2 3">
    <name type="scientific">Drosophila willistoni</name>
    <name type="common">Fruit fly</name>
    <dbReference type="NCBI Taxonomy" id="7260"/>
    <lineage>
        <taxon>Eukaryota</taxon>
        <taxon>Metazoa</taxon>
        <taxon>Ecdysozoa</taxon>
        <taxon>Arthropoda</taxon>
        <taxon>Hexapoda</taxon>
        <taxon>Insecta</taxon>
        <taxon>Pterygota</taxon>
        <taxon>Neoptera</taxon>
        <taxon>Endopterygota</taxon>
        <taxon>Diptera</taxon>
        <taxon>Brachycera</taxon>
        <taxon>Muscomorpha</taxon>
        <taxon>Ephydroidea</taxon>
        <taxon>Drosophilidae</taxon>
        <taxon>Drosophila</taxon>
        <taxon>Sophophora</taxon>
    </lineage>
</organism>
<accession>A0A0Q9WPZ0</accession>
<dbReference type="STRING" id="7260.A0A0Q9WPZ0"/>
<dbReference type="Proteomes" id="UP000007798">
    <property type="component" value="Unassembled WGS sequence"/>
</dbReference>
<dbReference type="eggNOG" id="ENOG502QV05">
    <property type="taxonomic scope" value="Eukaryota"/>
</dbReference>
<evidence type="ECO:0000256" key="1">
    <source>
        <dbReference type="SAM" id="MobiDB-lite"/>
    </source>
</evidence>
<dbReference type="InParanoid" id="A0A0Q9WPZ0"/>
<dbReference type="EMBL" id="CH963852">
    <property type="protein sequence ID" value="KRF98255.1"/>
    <property type="molecule type" value="Genomic_DNA"/>
</dbReference>
<sequence length="354" mass="40642">MHNKNTGHRGSKAGHSQENSFHSQNATTEPKPLNDMTQYDLIRMQNCKTSNFYAGETYPSIRPPVSRCDPNKTAEWMSDALETNGCARLFDMKQDDLMTVWNKSPNKESLSCYGAGTQIHAPEAVHFNQVLAKSLQVASEKVKPVPKEVKLPNQQNVVIEPNGAYVLNRQCLQSQLDKMPTVKRKLNPLDAINWLNCPPQDTECPFCDTAVDQPVSLRRALDMERPSKKRGKQHTIRKKHHYCQDTCAIASNKCTEYEWQMYKQNPRAFEEQFKLMQQEKEALEREPEPRNYEELYSRLVTCFERDPNQSKDWCATYEACCKKEDDPKPQGCGEYEPEGAGDKRDEIITNVKAE</sequence>
<feature type="region of interest" description="Disordered" evidence="1">
    <location>
        <begin position="1"/>
        <end position="34"/>
    </location>
</feature>
<protein>
    <submittedName>
        <fullName evidence="2">Uncharacterized protein</fullName>
    </submittedName>
</protein>
<evidence type="ECO:0000313" key="3">
    <source>
        <dbReference type="Proteomes" id="UP000007798"/>
    </source>
</evidence>
<feature type="compositionally biased region" description="Polar residues" evidence="1">
    <location>
        <begin position="14"/>
        <end position="28"/>
    </location>
</feature>
<reference evidence="2 3" key="1">
    <citation type="journal article" date="2007" name="Nature">
        <title>Evolution of genes and genomes on the Drosophila phylogeny.</title>
        <authorList>
            <consortium name="Drosophila 12 Genomes Consortium"/>
            <person name="Clark A.G."/>
            <person name="Eisen M.B."/>
            <person name="Smith D.R."/>
            <person name="Bergman C.M."/>
            <person name="Oliver B."/>
            <person name="Markow T.A."/>
            <person name="Kaufman T.C."/>
            <person name="Kellis M."/>
            <person name="Gelbart W."/>
            <person name="Iyer V.N."/>
            <person name="Pollard D.A."/>
            <person name="Sackton T.B."/>
            <person name="Larracuente A.M."/>
            <person name="Singh N.D."/>
            <person name="Abad J.P."/>
            <person name="Abt D.N."/>
            <person name="Adryan B."/>
            <person name="Aguade M."/>
            <person name="Akashi H."/>
            <person name="Anderson W.W."/>
            <person name="Aquadro C.F."/>
            <person name="Ardell D.H."/>
            <person name="Arguello R."/>
            <person name="Artieri C.G."/>
            <person name="Barbash D.A."/>
            <person name="Barker D."/>
            <person name="Barsanti P."/>
            <person name="Batterham P."/>
            <person name="Batzoglou S."/>
            <person name="Begun D."/>
            <person name="Bhutkar A."/>
            <person name="Blanco E."/>
            <person name="Bosak S.A."/>
            <person name="Bradley R.K."/>
            <person name="Brand A.D."/>
            <person name="Brent M.R."/>
            <person name="Brooks A.N."/>
            <person name="Brown R.H."/>
            <person name="Butlin R.K."/>
            <person name="Caggese C."/>
            <person name="Calvi B.R."/>
            <person name="Bernardo de Carvalho A."/>
            <person name="Caspi A."/>
            <person name="Castrezana S."/>
            <person name="Celniker S.E."/>
            <person name="Chang J.L."/>
            <person name="Chapple C."/>
            <person name="Chatterji S."/>
            <person name="Chinwalla A."/>
            <person name="Civetta A."/>
            <person name="Clifton S.W."/>
            <person name="Comeron J.M."/>
            <person name="Costello J.C."/>
            <person name="Coyne J.A."/>
            <person name="Daub J."/>
            <person name="David R.G."/>
            <person name="Delcher A.L."/>
            <person name="Delehaunty K."/>
            <person name="Do C.B."/>
            <person name="Ebling H."/>
            <person name="Edwards K."/>
            <person name="Eickbush T."/>
            <person name="Evans J.D."/>
            <person name="Filipski A."/>
            <person name="Findeiss S."/>
            <person name="Freyhult E."/>
            <person name="Fulton L."/>
            <person name="Fulton R."/>
            <person name="Garcia A.C."/>
            <person name="Gardiner A."/>
            <person name="Garfield D.A."/>
            <person name="Garvin B.E."/>
            <person name="Gibson G."/>
            <person name="Gilbert D."/>
            <person name="Gnerre S."/>
            <person name="Godfrey J."/>
            <person name="Good R."/>
            <person name="Gotea V."/>
            <person name="Gravely B."/>
            <person name="Greenberg A.J."/>
            <person name="Griffiths-Jones S."/>
            <person name="Gross S."/>
            <person name="Guigo R."/>
            <person name="Gustafson E.A."/>
            <person name="Haerty W."/>
            <person name="Hahn M.W."/>
            <person name="Halligan D.L."/>
            <person name="Halpern A.L."/>
            <person name="Halter G.M."/>
            <person name="Han M.V."/>
            <person name="Heger A."/>
            <person name="Hillier L."/>
            <person name="Hinrichs A.S."/>
            <person name="Holmes I."/>
            <person name="Hoskins R.A."/>
            <person name="Hubisz M.J."/>
            <person name="Hultmark D."/>
            <person name="Huntley M.A."/>
            <person name="Jaffe D.B."/>
            <person name="Jagadeeshan S."/>
            <person name="Jeck W.R."/>
            <person name="Johnson J."/>
            <person name="Jones C.D."/>
            <person name="Jordan W.C."/>
            <person name="Karpen G.H."/>
            <person name="Kataoka E."/>
            <person name="Keightley P.D."/>
            <person name="Kheradpour P."/>
            <person name="Kirkness E.F."/>
            <person name="Koerich L.B."/>
            <person name="Kristiansen K."/>
            <person name="Kudrna D."/>
            <person name="Kulathinal R.J."/>
            <person name="Kumar S."/>
            <person name="Kwok R."/>
            <person name="Lander E."/>
            <person name="Langley C.H."/>
            <person name="Lapoint R."/>
            <person name="Lazzaro B.P."/>
            <person name="Lee S.J."/>
            <person name="Levesque L."/>
            <person name="Li R."/>
            <person name="Lin C.F."/>
            <person name="Lin M.F."/>
            <person name="Lindblad-Toh K."/>
            <person name="Llopart A."/>
            <person name="Long M."/>
            <person name="Low L."/>
            <person name="Lozovsky E."/>
            <person name="Lu J."/>
            <person name="Luo M."/>
            <person name="Machado C.A."/>
            <person name="Makalowski W."/>
            <person name="Marzo M."/>
            <person name="Matsuda M."/>
            <person name="Matzkin L."/>
            <person name="McAllister B."/>
            <person name="McBride C.S."/>
            <person name="McKernan B."/>
            <person name="McKernan K."/>
            <person name="Mendez-Lago M."/>
            <person name="Minx P."/>
            <person name="Mollenhauer M.U."/>
            <person name="Montooth K."/>
            <person name="Mount S.M."/>
            <person name="Mu X."/>
            <person name="Myers E."/>
            <person name="Negre B."/>
            <person name="Newfeld S."/>
            <person name="Nielsen R."/>
            <person name="Noor M.A."/>
            <person name="O'Grady P."/>
            <person name="Pachter L."/>
            <person name="Papaceit M."/>
            <person name="Parisi M.J."/>
            <person name="Parisi M."/>
            <person name="Parts L."/>
            <person name="Pedersen J.S."/>
            <person name="Pesole G."/>
            <person name="Phillippy A.M."/>
            <person name="Ponting C.P."/>
            <person name="Pop M."/>
            <person name="Porcelli D."/>
            <person name="Powell J.R."/>
            <person name="Prohaska S."/>
            <person name="Pruitt K."/>
            <person name="Puig M."/>
            <person name="Quesneville H."/>
            <person name="Ram K.R."/>
            <person name="Rand D."/>
            <person name="Rasmussen M.D."/>
            <person name="Reed L.K."/>
            <person name="Reenan R."/>
            <person name="Reily A."/>
            <person name="Remington K.A."/>
            <person name="Rieger T.T."/>
            <person name="Ritchie M.G."/>
            <person name="Robin C."/>
            <person name="Rogers Y.H."/>
            <person name="Rohde C."/>
            <person name="Rozas J."/>
            <person name="Rubenfield M.J."/>
            <person name="Ruiz A."/>
            <person name="Russo S."/>
            <person name="Salzberg S.L."/>
            <person name="Sanchez-Gracia A."/>
            <person name="Saranga D.J."/>
            <person name="Sato H."/>
            <person name="Schaeffer S.W."/>
            <person name="Schatz M.C."/>
            <person name="Schlenke T."/>
            <person name="Schwartz R."/>
            <person name="Segarra C."/>
            <person name="Singh R.S."/>
            <person name="Sirot L."/>
            <person name="Sirota M."/>
            <person name="Sisneros N.B."/>
            <person name="Smith C.D."/>
            <person name="Smith T.F."/>
            <person name="Spieth J."/>
            <person name="Stage D.E."/>
            <person name="Stark A."/>
            <person name="Stephan W."/>
            <person name="Strausberg R.L."/>
            <person name="Strempel S."/>
            <person name="Sturgill D."/>
            <person name="Sutton G."/>
            <person name="Sutton G.G."/>
            <person name="Tao W."/>
            <person name="Teichmann S."/>
            <person name="Tobari Y.N."/>
            <person name="Tomimura Y."/>
            <person name="Tsolas J.M."/>
            <person name="Valente V.L."/>
            <person name="Venter E."/>
            <person name="Venter J.C."/>
            <person name="Vicario S."/>
            <person name="Vieira F.G."/>
            <person name="Vilella A.J."/>
            <person name="Villasante A."/>
            <person name="Walenz B."/>
            <person name="Wang J."/>
            <person name="Wasserman M."/>
            <person name="Watts T."/>
            <person name="Wilson D."/>
            <person name="Wilson R.K."/>
            <person name="Wing R.A."/>
            <person name="Wolfner M.F."/>
            <person name="Wong A."/>
            <person name="Wong G.K."/>
            <person name="Wu C.I."/>
            <person name="Wu G."/>
            <person name="Yamamoto D."/>
            <person name="Yang H.P."/>
            <person name="Yang S.P."/>
            <person name="Yorke J.A."/>
            <person name="Yoshida K."/>
            <person name="Zdobnov E."/>
            <person name="Zhang P."/>
            <person name="Zhang Y."/>
            <person name="Zimin A.V."/>
            <person name="Baldwin J."/>
            <person name="Abdouelleil A."/>
            <person name="Abdulkadir J."/>
            <person name="Abebe A."/>
            <person name="Abera B."/>
            <person name="Abreu J."/>
            <person name="Acer S.C."/>
            <person name="Aftuck L."/>
            <person name="Alexander A."/>
            <person name="An P."/>
            <person name="Anderson E."/>
            <person name="Anderson S."/>
            <person name="Arachi H."/>
            <person name="Azer M."/>
            <person name="Bachantsang P."/>
            <person name="Barry A."/>
            <person name="Bayul T."/>
            <person name="Berlin A."/>
            <person name="Bessette D."/>
            <person name="Bloom T."/>
            <person name="Blye J."/>
            <person name="Boguslavskiy L."/>
            <person name="Bonnet C."/>
            <person name="Boukhgalter B."/>
            <person name="Bourzgui I."/>
            <person name="Brown A."/>
            <person name="Cahill P."/>
            <person name="Channer S."/>
            <person name="Cheshatsang Y."/>
            <person name="Chuda L."/>
            <person name="Citroen M."/>
            <person name="Collymore A."/>
            <person name="Cooke P."/>
            <person name="Costello M."/>
            <person name="D'Aco K."/>
            <person name="Daza R."/>
            <person name="De Haan G."/>
            <person name="DeGray S."/>
            <person name="DeMaso C."/>
            <person name="Dhargay N."/>
            <person name="Dooley K."/>
            <person name="Dooley E."/>
            <person name="Doricent M."/>
            <person name="Dorje P."/>
            <person name="Dorjee K."/>
            <person name="Dupes A."/>
            <person name="Elong R."/>
            <person name="Falk J."/>
            <person name="Farina A."/>
            <person name="Faro S."/>
            <person name="Ferguson D."/>
            <person name="Fisher S."/>
            <person name="Foley C.D."/>
            <person name="Franke A."/>
            <person name="Friedrich D."/>
            <person name="Gadbois L."/>
            <person name="Gearin G."/>
            <person name="Gearin C.R."/>
            <person name="Giannoukos G."/>
            <person name="Goode T."/>
            <person name="Graham J."/>
            <person name="Grandbois E."/>
            <person name="Grewal S."/>
            <person name="Gyaltsen K."/>
            <person name="Hafez N."/>
            <person name="Hagos B."/>
            <person name="Hall J."/>
            <person name="Henson C."/>
            <person name="Hollinger A."/>
            <person name="Honan T."/>
            <person name="Huard M.D."/>
            <person name="Hughes L."/>
            <person name="Hurhula B."/>
            <person name="Husby M.E."/>
            <person name="Kamat A."/>
            <person name="Kanga B."/>
            <person name="Kashin S."/>
            <person name="Khazanovich D."/>
            <person name="Kisner P."/>
            <person name="Lance K."/>
            <person name="Lara M."/>
            <person name="Lee W."/>
            <person name="Lennon N."/>
            <person name="Letendre F."/>
            <person name="LeVine R."/>
            <person name="Lipovsky A."/>
            <person name="Liu X."/>
            <person name="Liu J."/>
            <person name="Liu S."/>
            <person name="Lokyitsang T."/>
            <person name="Lokyitsang Y."/>
            <person name="Lubonja R."/>
            <person name="Lui A."/>
            <person name="MacDonald P."/>
            <person name="Magnisalis V."/>
            <person name="Maru K."/>
            <person name="Matthews C."/>
            <person name="McCusker W."/>
            <person name="McDonough S."/>
            <person name="Mehta T."/>
            <person name="Meldrim J."/>
            <person name="Meneus L."/>
            <person name="Mihai O."/>
            <person name="Mihalev A."/>
            <person name="Mihova T."/>
            <person name="Mittelman R."/>
            <person name="Mlenga V."/>
            <person name="Montmayeur A."/>
            <person name="Mulrain L."/>
            <person name="Navidi A."/>
            <person name="Naylor J."/>
            <person name="Negash T."/>
            <person name="Nguyen T."/>
            <person name="Nguyen N."/>
            <person name="Nicol R."/>
            <person name="Norbu C."/>
            <person name="Norbu N."/>
            <person name="Novod N."/>
            <person name="O'Neill B."/>
            <person name="Osman S."/>
            <person name="Markiewicz E."/>
            <person name="Oyono O.L."/>
            <person name="Patti C."/>
            <person name="Phunkhang P."/>
            <person name="Pierre F."/>
            <person name="Priest M."/>
            <person name="Raghuraman S."/>
            <person name="Rege F."/>
            <person name="Reyes R."/>
            <person name="Rise C."/>
            <person name="Rogov P."/>
            <person name="Ross K."/>
            <person name="Ryan E."/>
            <person name="Settipalli S."/>
            <person name="Shea T."/>
            <person name="Sherpa N."/>
            <person name="Shi L."/>
            <person name="Shih D."/>
            <person name="Sparrow T."/>
            <person name="Spaulding J."/>
            <person name="Stalker J."/>
            <person name="Stange-Thomann N."/>
            <person name="Stavropoulos S."/>
            <person name="Stone C."/>
            <person name="Strader C."/>
            <person name="Tesfaye S."/>
            <person name="Thomson T."/>
            <person name="Thoulutsang Y."/>
            <person name="Thoulutsang D."/>
            <person name="Topham K."/>
            <person name="Topping I."/>
            <person name="Tsamla T."/>
            <person name="Vassiliev H."/>
            <person name="Vo A."/>
            <person name="Wangchuk T."/>
            <person name="Wangdi T."/>
            <person name="Weiand M."/>
            <person name="Wilkinson J."/>
            <person name="Wilson A."/>
            <person name="Yadav S."/>
            <person name="Young G."/>
            <person name="Yu Q."/>
            <person name="Zembek L."/>
            <person name="Zhong D."/>
            <person name="Zimmer A."/>
            <person name="Zwirko Z."/>
            <person name="Jaffe D.B."/>
            <person name="Alvarez P."/>
            <person name="Brockman W."/>
            <person name="Butler J."/>
            <person name="Chin C."/>
            <person name="Gnerre S."/>
            <person name="Grabherr M."/>
            <person name="Kleber M."/>
            <person name="Mauceli E."/>
            <person name="MacCallum I."/>
        </authorList>
    </citation>
    <scope>NUCLEOTIDE SEQUENCE [LARGE SCALE GENOMIC DNA]</scope>
    <source>
        <strain evidence="3">Tucson 14030-0811.24</strain>
    </source>
</reference>
<dbReference type="OrthoDB" id="7871858at2759"/>
<gene>
    <name evidence="2" type="primary">Dwil\GK23886</name>
    <name evidence="2" type="ORF">Dwil_GK23886</name>
</gene>
<proteinExistence type="predicted"/>
<keyword evidence="3" id="KW-1185">Reference proteome</keyword>
<evidence type="ECO:0000313" key="2">
    <source>
        <dbReference type="EMBL" id="KRF98255.1"/>
    </source>
</evidence>
<feature type="region of interest" description="Disordered" evidence="1">
    <location>
        <begin position="324"/>
        <end position="354"/>
    </location>
</feature>
<feature type="compositionally biased region" description="Basic residues" evidence="1">
    <location>
        <begin position="1"/>
        <end position="12"/>
    </location>
</feature>
<name>A0A0Q9WPZ0_DROWI</name>